<keyword evidence="5" id="KW-0949">S-adenosyl-L-methionine</keyword>
<dbReference type="Pfam" id="PF05033">
    <property type="entry name" value="Pre-SET"/>
    <property type="match status" value="1"/>
</dbReference>
<keyword evidence="3" id="KW-0489">Methyltransferase</keyword>
<dbReference type="PANTHER" id="PTHR46223:SF3">
    <property type="entry name" value="HISTONE-LYSINE N-METHYLTRANSFERASE SET-23"/>
    <property type="match status" value="1"/>
</dbReference>
<evidence type="ECO:0000256" key="1">
    <source>
        <dbReference type="ARBA" id="ARBA00004286"/>
    </source>
</evidence>
<dbReference type="PROSITE" id="PS50867">
    <property type="entry name" value="PRE_SET"/>
    <property type="match status" value="1"/>
</dbReference>
<dbReference type="EMBL" id="ML213506">
    <property type="protein sequence ID" value="TFK54412.1"/>
    <property type="molecule type" value="Genomic_DNA"/>
</dbReference>
<evidence type="ECO:0000256" key="3">
    <source>
        <dbReference type="ARBA" id="ARBA00022603"/>
    </source>
</evidence>
<proteinExistence type="predicted"/>
<evidence type="ECO:0000313" key="11">
    <source>
        <dbReference type="EMBL" id="TFK54412.1"/>
    </source>
</evidence>
<dbReference type="SMART" id="SM00317">
    <property type="entry name" value="SET"/>
    <property type="match status" value="1"/>
</dbReference>
<dbReference type="InterPro" id="IPR046341">
    <property type="entry name" value="SET_dom_sf"/>
</dbReference>
<dbReference type="PROSITE" id="PS50868">
    <property type="entry name" value="POST_SET"/>
    <property type="match status" value="1"/>
</dbReference>
<dbReference type="SMART" id="SM00468">
    <property type="entry name" value="PreSET"/>
    <property type="match status" value="1"/>
</dbReference>
<dbReference type="GO" id="GO:0032259">
    <property type="term" value="P:methylation"/>
    <property type="evidence" value="ECO:0007669"/>
    <property type="project" value="UniProtKB-KW"/>
</dbReference>
<evidence type="ECO:0000313" key="12">
    <source>
        <dbReference type="Proteomes" id="UP000305948"/>
    </source>
</evidence>
<keyword evidence="7" id="KW-0862">Zinc</keyword>
<dbReference type="PROSITE" id="PS50280">
    <property type="entry name" value="SET"/>
    <property type="match status" value="1"/>
</dbReference>
<dbReference type="InterPro" id="IPR050973">
    <property type="entry name" value="H3K9_Histone-Lys_N-MTase"/>
</dbReference>
<evidence type="ECO:0000256" key="2">
    <source>
        <dbReference type="ARBA" id="ARBA00022454"/>
    </source>
</evidence>
<gene>
    <name evidence="11" type="ORF">OE88DRAFT_1624401</name>
</gene>
<protein>
    <submittedName>
        <fullName evidence="11">SET domain-containing protein</fullName>
    </submittedName>
</protein>
<dbReference type="GO" id="GO:0005634">
    <property type="term" value="C:nucleus"/>
    <property type="evidence" value="ECO:0007669"/>
    <property type="project" value="InterPro"/>
</dbReference>
<dbReference type="GO" id="GO:0042054">
    <property type="term" value="F:histone methyltransferase activity"/>
    <property type="evidence" value="ECO:0007669"/>
    <property type="project" value="InterPro"/>
</dbReference>
<dbReference type="PANTHER" id="PTHR46223">
    <property type="entry name" value="HISTONE-LYSINE N-METHYLTRANSFERASE SUV39H"/>
    <property type="match status" value="1"/>
</dbReference>
<keyword evidence="12" id="KW-1185">Reference proteome</keyword>
<dbReference type="GO" id="GO:0005694">
    <property type="term" value="C:chromosome"/>
    <property type="evidence" value="ECO:0007669"/>
    <property type="project" value="UniProtKB-SubCell"/>
</dbReference>
<dbReference type="InterPro" id="IPR001214">
    <property type="entry name" value="SET_dom"/>
</dbReference>
<evidence type="ECO:0000256" key="7">
    <source>
        <dbReference type="ARBA" id="ARBA00022833"/>
    </source>
</evidence>
<name>A0A5C3NAV6_9AGAM</name>
<evidence type="ECO:0000259" key="9">
    <source>
        <dbReference type="PROSITE" id="PS50867"/>
    </source>
</evidence>
<evidence type="ECO:0000256" key="4">
    <source>
        <dbReference type="ARBA" id="ARBA00022679"/>
    </source>
</evidence>
<reference evidence="11 12" key="1">
    <citation type="journal article" date="2019" name="Nat. Ecol. Evol.">
        <title>Megaphylogeny resolves global patterns of mushroom evolution.</title>
        <authorList>
            <person name="Varga T."/>
            <person name="Krizsan K."/>
            <person name="Foldi C."/>
            <person name="Dima B."/>
            <person name="Sanchez-Garcia M."/>
            <person name="Sanchez-Ramirez S."/>
            <person name="Szollosi G.J."/>
            <person name="Szarkandi J.G."/>
            <person name="Papp V."/>
            <person name="Albert L."/>
            <person name="Andreopoulos W."/>
            <person name="Angelini C."/>
            <person name="Antonin V."/>
            <person name="Barry K.W."/>
            <person name="Bougher N.L."/>
            <person name="Buchanan P."/>
            <person name="Buyck B."/>
            <person name="Bense V."/>
            <person name="Catcheside P."/>
            <person name="Chovatia M."/>
            <person name="Cooper J."/>
            <person name="Damon W."/>
            <person name="Desjardin D."/>
            <person name="Finy P."/>
            <person name="Geml J."/>
            <person name="Haridas S."/>
            <person name="Hughes K."/>
            <person name="Justo A."/>
            <person name="Karasinski D."/>
            <person name="Kautmanova I."/>
            <person name="Kiss B."/>
            <person name="Kocsube S."/>
            <person name="Kotiranta H."/>
            <person name="LaButti K.M."/>
            <person name="Lechner B.E."/>
            <person name="Liimatainen K."/>
            <person name="Lipzen A."/>
            <person name="Lukacs Z."/>
            <person name="Mihaltcheva S."/>
            <person name="Morgado L.N."/>
            <person name="Niskanen T."/>
            <person name="Noordeloos M.E."/>
            <person name="Ohm R.A."/>
            <person name="Ortiz-Santana B."/>
            <person name="Ovrebo C."/>
            <person name="Racz N."/>
            <person name="Riley R."/>
            <person name="Savchenko A."/>
            <person name="Shiryaev A."/>
            <person name="Soop K."/>
            <person name="Spirin V."/>
            <person name="Szebenyi C."/>
            <person name="Tomsovsky M."/>
            <person name="Tulloss R.E."/>
            <person name="Uehling J."/>
            <person name="Grigoriev I.V."/>
            <person name="Vagvolgyi C."/>
            <person name="Papp T."/>
            <person name="Martin F.M."/>
            <person name="Miettinen O."/>
            <person name="Hibbett D.S."/>
            <person name="Nagy L.G."/>
        </authorList>
    </citation>
    <scope>NUCLEOTIDE SEQUENCE [LARGE SCALE GENOMIC DNA]</scope>
    <source>
        <strain evidence="11 12">OMC1185</strain>
    </source>
</reference>
<evidence type="ECO:0000256" key="5">
    <source>
        <dbReference type="ARBA" id="ARBA00022691"/>
    </source>
</evidence>
<dbReference type="GO" id="GO:0008270">
    <property type="term" value="F:zinc ion binding"/>
    <property type="evidence" value="ECO:0007669"/>
    <property type="project" value="InterPro"/>
</dbReference>
<feature type="domain" description="SET" evidence="8">
    <location>
        <begin position="214"/>
        <end position="347"/>
    </location>
</feature>
<accession>A0A5C3NAV6</accession>
<evidence type="ECO:0000256" key="6">
    <source>
        <dbReference type="ARBA" id="ARBA00022723"/>
    </source>
</evidence>
<evidence type="ECO:0000259" key="8">
    <source>
        <dbReference type="PROSITE" id="PS50280"/>
    </source>
</evidence>
<dbReference type="InterPro" id="IPR007728">
    <property type="entry name" value="Pre-SET_dom"/>
</dbReference>
<dbReference type="Pfam" id="PF00856">
    <property type="entry name" value="SET"/>
    <property type="match status" value="1"/>
</dbReference>
<sequence length="381" mass="43032">MGEIHIPEYTAIRASSRDSSLGTGTEEISSGIRGISLETWRSPVPSAHRTYNRARDLPHLLQDHINSLPPRYLKSDFVKAIFEAAISESTNEDEPDAPQIRIYNPVEGDDEVTPPWEFHYTNQMWHGEGVPGPDYSSLRSCGCKGPCDPRSKTCSCLRRQEEYTKEALNRKGFLYDEKGRLYPDKIGFPIFECNDLCGCSDECRNRVVQKGRTCSINIVKTKEKGWGVFAGEKLIPQGTYIGIYSGELLSESEGEERGLKYNKFGRTYLFDIDWWYLQKPGVDEPEIKYVVDAYHAGNFTRFLNHSCEPNCCLVPCYVNDGDLEKPLLAIFTQHDVQPYEEMCFSYTGDTDGEGAPAPKQADAIYVPCRCGAAKCKGRMFK</sequence>
<keyword evidence="4" id="KW-0808">Transferase</keyword>
<dbReference type="OrthoDB" id="308383at2759"/>
<dbReference type="InterPro" id="IPR003616">
    <property type="entry name" value="Post-SET_dom"/>
</dbReference>
<dbReference type="SUPFAM" id="SSF82199">
    <property type="entry name" value="SET domain"/>
    <property type="match status" value="1"/>
</dbReference>
<organism evidence="11 12">
    <name type="scientific">Heliocybe sulcata</name>
    <dbReference type="NCBI Taxonomy" id="5364"/>
    <lineage>
        <taxon>Eukaryota</taxon>
        <taxon>Fungi</taxon>
        <taxon>Dikarya</taxon>
        <taxon>Basidiomycota</taxon>
        <taxon>Agaricomycotina</taxon>
        <taxon>Agaricomycetes</taxon>
        <taxon>Gloeophyllales</taxon>
        <taxon>Gloeophyllaceae</taxon>
        <taxon>Heliocybe</taxon>
    </lineage>
</organism>
<feature type="domain" description="Pre-SET" evidence="9">
    <location>
        <begin position="139"/>
        <end position="211"/>
    </location>
</feature>
<comment type="subcellular location">
    <subcellularLocation>
        <location evidence="1">Chromosome</location>
    </subcellularLocation>
</comment>
<dbReference type="Gene3D" id="2.170.270.10">
    <property type="entry name" value="SET domain"/>
    <property type="match status" value="1"/>
</dbReference>
<dbReference type="Proteomes" id="UP000305948">
    <property type="component" value="Unassembled WGS sequence"/>
</dbReference>
<keyword evidence="6" id="KW-0479">Metal-binding</keyword>
<keyword evidence="2" id="KW-0158">Chromosome</keyword>
<feature type="domain" description="Post-SET" evidence="10">
    <location>
        <begin position="364"/>
        <end position="380"/>
    </location>
</feature>
<dbReference type="AlphaFoldDB" id="A0A5C3NAV6"/>
<dbReference type="STRING" id="5364.A0A5C3NAV6"/>
<evidence type="ECO:0000259" key="10">
    <source>
        <dbReference type="PROSITE" id="PS50868"/>
    </source>
</evidence>